<dbReference type="PRINTS" id="PR00792">
    <property type="entry name" value="PEPSIN"/>
</dbReference>
<dbReference type="CDD" id="cd05471">
    <property type="entry name" value="pepsin_like"/>
    <property type="match status" value="1"/>
</dbReference>
<dbReference type="InterPro" id="IPR021109">
    <property type="entry name" value="Peptidase_aspartic_dom_sf"/>
</dbReference>
<dbReference type="AlphaFoldDB" id="A0AAD4LBV2"/>
<evidence type="ECO:0000256" key="6">
    <source>
        <dbReference type="PIRSR" id="PIRSR601461-2"/>
    </source>
</evidence>
<dbReference type="FunFam" id="2.40.70.10:FF:000115">
    <property type="entry name" value="Lysosomal aspartic protease"/>
    <property type="match status" value="1"/>
</dbReference>
<keyword evidence="3" id="KW-0064">Aspartyl protease</keyword>
<evidence type="ECO:0000256" key="7">
    <source>
        <dbReference type="SAM" id="SignalP"/>
    </source>
</evidence>
<evidence type="ECO:0000256" key="2">
    <source>
        <dbReference type="ARBA" id="ARBA00022670"/>
    </source>
</evidence>
<dbReference type="GO" id="GO:0006508">
    <property type="term" value="P:proteolysis"/>
    <property type="evidence" value="ECO:0007669"/>
    <property type="project" value="UniProtKB-KW"/>
</dbReference>
<feature type="active site" evidence="5">
    <location>
        <position position="301"/>
    </location>
</feature>
<dbReference type="InterPro" id="IPR001461">
    <property type="entry name" value="Aspartic_peptidase_A1"/>
</dbReference>
<proteinExistence type="inferred from homology"/>
<dbReference type="GO" id="GO:0004190">
    <property type="term" value="F:aspartic-type endopeptidase activity"/>
    <property type="evidence" value="ECO:0007669"/>
    <property type="project" value="UniProtKB-KW"/>
</dbReference>
<reference evidence="9" key="1">
    <citation type="submission" date="2022-01" db="EMBL/GenBank/DDBJ databases">
        <title>Comparative genomics reveals a dynamic genome evolution in the ectomycorrhizal milk-cap (Lactarius) mushrooms.</title>
        <authorList>
            <consortium name="DOE Joint Genome Institute"/>
            <person name="Lebreton A."/>
            <person name="Tang N."/>
            <person name="Kuo A."/>
            <person name="LaButti K."/>
            <person name="Drula E."/>
            <person name="Barry K."/>
            <person name="Clum A."/>
            <person name="Lipzen A."/>
            <person name="Mousain D."/>
            <person name="Ng V."/>
            <person name="Wang R."/>
            <person name="Wang X."/>
            <person name="Dai Y."/>
            <person name="Henrissat B."/>
            <person name="Grigoriev I.V."/>
            <person name="Guerin-Laguette A."/>
            <person name="Yu F."/>
            <person name="Martin F.M."/>
        </authorList>
    </citation>
    <scope>NUCLEOTIDE SEQUENCE</scope>
    <source>
        <strain evidence="9">QP</strain>
    </source>
</reference>
<dbReference type="PROSITE" id="PS51767">
    <property type="entry name" value="PEPTIDASE_A1"/>
    <property type="match status" value="1"/>
</dbReference>
<evidence type="ECO:0000313" key="9">
    <source>
        <dbReference type="EMBL" id="KAH8986114.1"/>
    </source>
</evidence>
<dbReference type="InterPro" id="IPR034164">
    <property type="entry name" value="Pepsin-like_dom"/>
</dbReference>
<feature type="disulfide bond" evidence="6">
    <location>
        <begin position="135"/>
        <end position="139"/>
    </location>
</feature>
<keyword evidence="2 9" id="KW-0645">Protease</keyword>
<dbReference type="Gene3D" id="2.40.70.10">
    <property type="entry name" value="Acid Proteases"/>
    <property type="match status" value="2"/>
</dbReference>
<evidence type="ECO:0000256" key="1">
    <source>
        <dbReference type="ARBA" id="ARBA00007447"/>
    </source>
</evidence>
<keyword evidence="6" id="KW-1015">Disulfide bond</keyword>
<feature type="domain" description="Peptidase A1" evidence="8">
    <location>
        <begin position="104"/>
        <end position="413"/>
    </location>
</feature>
<gene>
    <name evidence="9" type="ORF">EDB92DRAFT_1818425</name>
</gene>
<feature type="active site" evidence="5">
    <location>
        <position position="122"/>
    </location>
</feature>
<accession>A0AAD4LBV2</accession>
<dbReference type="PANTHER" id="PTHR47966">
    <property type="entry name" value="BETA-SITE APP-CLEAVING ENZYME, ISOFORM A-RELATED"/>
    <property type="match status" value="1"/>
</dbReference>
<keyword evidence="10" id="KW-1185">Reference proteome</keyword>
<dbReference type="InterPro" id="IPR033121">
    <property type="entry name" value="PEPTIDASE_A1"/>
</dbReference>
<dbReference type="Pfam" id="PF00026">
    <property type="entry name" value="Asp"/>
    <property type="match status" value="1"/>
</dbReference>
<dbReference type="PANTHER" id="PTHR47966:SF51">
    <property type="entry name" value="BETA-SITE APP-CLEAVING ENZYME, ISOFORM A-RELATED"/>
    <property type="match status" value="1"/>
</dbReference>
<feature type="signal peptide" evidence="7">
    <location>
        <begin position="1"/>
        <end position="18"/>
    </location>
</feature>
<comment type="similarity">
    <text evidence="1">Belongs to the peptidase A1 family.</text>
</comment>
<protein>
    <submittedName>
        <fullName evidence="9">Acid protease</fullName>
    </submittedName>
</protein>
<keyword evidence="7" id="KW-0732">Signal</keyword>
<evidence type="ECO:0000313" key="10">
    <source>
        <dbReference type="Proteomes" id="UP001201163"/>
    </source>
</evidence>
<dbReference type="EMBL" id="JAKELL010000057">
    <property type="protein sequence ID" value="KAH8986114.1"/>
    <property type="molecule type" value="Genomic_DNA"/>
</dbReference>
<keyword evidence="4" id="KW-0378">Hydrolase</keyword>
<evidence type="ECO:0000259" key="8">
    <source>
        <dbReference type="PROSITE" id="PS51767"/>
    </source>
</evidence>
<comment type="caution">
    <text evidence="9">The sequence shown here is derived from an EMBL/GenBank/DDBJ whole genome shotgun (WGS) entry which is preliminary data.</text>
</comment>
<feature type="chain" id="PRO_5041915626" evidence="7">
    <location>
        <begin position="19"/>
        <end position="416"/>
    </location>
</feature>
<dbReference type="SUPFAM" id="SSF50630">
    <property type="entry name" value="Acid proteases"/>
    <property type="match status" value="1"/>
</dbReference>
<evidence type="ECO:0000256" key="4">
    <source>
        <dbReference type="ARBA" id="ARBA00022801"/>
    </source>
</evidence>
<sequence>MYCSPALVIAALPFLVSASPFEELSCDGVSIPIAKRSGFRNPDGVVDVTKLQAGLRQTLFRKLLRGFEAFERNTGAAHPSASQLKRSTKRGKGDRLIDDGDELWYGSITVGTPPVTYTVDFDTGSSDLFLPGFDCDSTCSGHTLYHPSKSSTSSDVGKTFKLRYTDGSAVSGEQYTDTVTVAGYKASQQRLGAATTYFSGFQSDRFPADGILGMAYESISNYKASPVFQSLVSQGQVSVPVFSFYLSESGSELFIGGTNKDHYTGAFTYMPVTTHGYWQGSFDGISVNGKTVVGGQSAIIDTGTTQVIGDTQSVQAIYDAIPGSNYIGSGTWTSRPIDVWKVPCDINTPVSITFSEEFQISASTFNLGVSFDLGTCVGGFGAVDGLGTWIIGDVFLRNVYTTFDLGNNRVGFASLA</sequence>
<organism evidence="9 10">
    <name type="scientific">Lactarius akahatsu</name>
    <dbReference type="NCBI Taxonomy" id="416441"/>
    <lineage>
        <taxon>Eukaryota</taxon>
        <taxon>Fungi</taxon>
        <taxon>Dikarya</taxon>
        <taxon>Basidiomycota</taxon>
        <taxon>Agaricomycotina</taxon>
        <taxon>Agaricomycetes</taxon>
        <taxon>Russulales</taxon>
        <taxon>Russulaceae</taxon>
        <taxon>Lactarius</taxon>
    </lineage>
</organism>
<evidence type="ECO:0000256" key="3">
    <source>
        <dbReference type="ARBA" id="ARBA00022750"/>
    </source>
</evidence>
<evidence type="ECO:0000256" key="5">
    <source>
        <dbReference type="PIRSR" id="PIRSR601461-1"/>
    </source>
</evidence>
<name>A0AAD4LBV2_9AGAM</name>
<dbReference type="Proteomes" id="UP001201163">
    <property type="component" value="Unassembled WGS sequence"/>
</dbReference>